<dbReference type="RefSeq" id="WP_413274698.1">
    <property type="nucleotide sequence ID" value="NZ_JBHFNQ010000241.1"/>
</dbReference>
<reference evidence="2 3" key="1">
    <citation type="submission" date="2024-09" db="EMBL/GenBank/DDBJ databases">
        <title>Floridaenema gen nov. (Aerosakkonemataceae, Aerosakkonematales ord. nov., Cyanobacteria) from benthic tropical and subtropical fresh waters, with the description of four new species.</title>
        <authorList>
            <person name="Moretto J.A."/>
            <person name="Berthold D.E."/>
            <person name="Lefler F.W."/>
            <person name="Huang I.-S."/>
            <person name="Laughinghouse H. IV."/>
        </authorList>
    </citation>
    <scope>NUCLEOTIDE SEQUENCE [LARGE SCALE GENOMIC DNA]</scope>
    <source>
        <strain evidence="2 3">BLCC-F46</strain>
    </source>
</reference>
<evidence type="ECO:0000313" key="3">
    <source>
        <dbReference type="Proteomes" id="UP001576774"/>
    </source>
</evidence>
<dbReference type="EMBL" id="JBHFNQ010000241">
    <property type="protein sequence ID" value="MFB2881725.1"/>
    <property type="molecule type" value="Genomic_DNA"/>
</dbReference>
<proteinExistence type="predicted"/>
<organism evidence="2 3">
    <name type="scientific">Floridaenema aerugineum BLCC-F46</name>
    <dbReference type="NCBI Taxonomy" id="3153654"/>
    <lineage>
        <taxon>Bacteria</taxon>
        <taxon>Bacillati</taxon>
        <taxon>Cyanobacteriota</taxon>
        <taxon>Cyanophyceae</taxon>
        <taxon>Oscillatoriophycideae</taxon>
        <taxon>Aerosakkonematales</taxon>
        <taxon>Aerosakkonemataceae</taxon>
        <taxon>Floridanema</taxon>
        <taxon>Floridanema aerugineum</taxon>
    </lineage>
</organism>
<protein>
    <submittedName>
        <fullName evidence="2">Uncharacterized protein</fullName>
    </submittedName>
</protein>
<dbReference type="SUPFAM" id="SSF57783">
    <property type="entry name" value="Zinc beta-ribbon"/>
    <property type="match status" value="1"/>
</dbReference>
<evidence type="ECO:0000313" key="2">
    <source>
        <dbReference type="EMBL" id="MFB2881725.1"/>
    </source>
</evidence>
<feature type="region of interest" description="Disordered" evidence="1">
    <location>
        <begin position="26"/>
        <end position="66"/>
    </location>
</feature>
<dbReference type="Proteomes" id="UP001576774">
    <property type="component" value="Unassembled WGS sequence"/>
</dbReference>
<accession>A0ABV4XFZ0</accession>
<comment type="caution">
    <text evidence="2">The sequence shown here is derived from an EMBL/GenBank/DDBJ whole genome shotgun (WGS) entry which is preliminary data.</text>
</comment>
<keyword evidence="3" id="KW-1185">Reference proteome</keyword>
<name>A0ABV4XFZ0_9CYAN</name>
<gene>
    <name evidence="2" type="ORF">ACE1CC_33155</name>
</gene>
<feature type="compositionally biased region" description="Polar residues" evidence="1">
    <location>
        <begin position="34"/>
        <end position="50"/>
    </location>
</feature>
<sequence length="336" mass="36914">MTDHLEPYRRLARAIRFVPPLPESHLAETKENHSSWASSVSHFPATNTPSPTKPEENFGPPPDPSEHIAALVQKAVSGHTVLPVTYSIQENVGDRISRLNHNTETQQHKPLIILPKIPAPDPNWTGRTPVTHQQNAEIEVAANHPPETSTNGKLPVEQIASAEIKLQENSILPVLETPPSEELVVTPLNNENSAIETPSELVEFGTLATKIAPGETSDTEPSSEIVVEPETVNEAPILETFVTEIAENLNVEETVTEQLKNVADLLTEVSEKVPTPEPTTTKKSSTKKWLIAEVVCPKCGSNKVKEKGYTNGQQKYTCKNCGKRWRVDLEPVGEND</sequence>
<evidence type="ECO:0000256" key="1">
    <source>
        <dbReference type="SAM" id="MobiDB-lite"/>
    </source>
</evidence>